<dbReference type="EMBL" id="AGSI01000004">
    <property type="protein sequence ID" value="EIE25091.1"/>
    <property type="molecule type" value="Genomic_DNA"/>
</dbReference>
<dbReference type="Proteomes" id="UP000007264">
    <property type="component" value="Unassembled WGS sequence"/>
</dbReference>
<dbReference type="OrthoDB" id="27237at2759"/>
<protein>
    <submittedName>
        <fullName evidence="2">SGT1-domain-containing protein</fullName>
    </submittedName>
</protein>
<evidence type="ECO:0000313" key="3">
    <source>
        <dbReference type="Proteomes" id="UP000007264"/>
    </source>
</evidence>
<sequence>SLPCLWGCVHFGDNLEDEWFITWLLQQLTLRIPGSTARVWDNDGEFLLIEAAYSLPRWLKPETSTNRVWIAGGKLHIVPLPSAAAPSIPSFPTLTQALQLVRSEHAQAAIQARLGDFQPGRHKHMHRARTVVPARVAAVLAAEPQLIAPAVEAFHYRDLDDMKAAARMQHFPPQASPYLYLECQCLYAQLEQQQFEPPKGYALPAPESATFRAAQLGMKLTCGFEMLYSRREHHADPDNGKQKVADNPSWRVYKSSLERNGYFKGNIPGSQQHRELMQAALQSFVASEAYKKSCAALAAPVLRMQDILQHPPSRDQLEKGMQGAEDEDSWMRDGADVLERELAARQTEREASASGKPLRTDFDPEDMAERVKAFVAKESSFEGAELPAAASREGVSFDGKRFLTELGAALGMQPGDADPFLQDLASDSEDEGSSFFGGASEDADVSSNDDDDASAEPDAPNVYRAQRAERSHNGRVLPESGQPSNSAEAAAQRSMDSSSRAACEDVEEEEEELRPVDIDLNLVQNLLASYSGQQGLPGPVSNLMGLMGLHLPDD</sequence>
<name>I0Z372_COCSC</name>
<evidence type="ECO:0000256" key="1">
    <source>
        <dbReference type="SAM" id="MobiDB-lite"/>
    </source>
</evidence>
<feature type="region of interest" description="Disordered" evidence="1">
    <location>
        <begin position="345"/>
        <end position="365"/>
    </location>
</feature>
<dbReference type="GeneID" id="17043094"/>
<feature type="non-terminal residue" evidence="2">
    <location>
        <position position="554"/>
    </location>
</feature>
<dbReference type="GO" id="GO:0005634">
    <property type="term" value="C:nucleus"/>
    <property type="evidence" value="ECO:0007669"/>
    <property type="project" value="TreeGrafter"/>
</dbReference>
<proteinExistence type="predicted"/>
<dbReference type="Pfam" id="PF07093">
    <property type="entry name" value="SGT1"/>
    <property type="match status" value="1"/>
</dbReference>
<dbReference type="STRING" id="574566.I0Z372"/>
<dbReference type="AlphaFoldDB" id="I0Z372"/>
<feature type="compositionally biased region" description="Acidic residues" evidence="1">
    <location>
        <begin position="441"/>
        <end position="455"/>
    </location>
</feature>
<organism evidence="2 3">
    <name type="scientific">Coccomyxa subellipsoidea (strain C-169)</name>
    <name type="common">Green microalga</name>
    <dbReference type="NCBI Taxonomy" id="574566"/>
    <lineage>
        <taxon>Eukaryota</taxon>
        <taxon>Viridiplantae</taxon>
        <taxon>Chlorophyta</taxon>
        <taxon>core chlorophytes</taxon>
        <taxon>Trebouxiophyceae</taxon>
        <taxon>Trebouxiophyceae incertae sedis</taxon>
        <taxon>Coccomyxaceae</taxon>
        <taxon>Coccomyxa</taxon>
        <taxon>Coccomyxa subellipsoidea</taxon>
    </lineage>
</organism>
<dbReference type="InterPro" id="IPR010770">
    <property type="entry name" value="Ecd"/>
</dbReference>
<feature type="non-terminal residue" evidence="2">
    <location>
        <position position="1"/>
    </location>
</feature>
<feature type="region of interest" description="Disordered" evidence="1">
    <location>
        <begin position="414"/>
        <end position="513"/>
    </location>
</feature>
<reference evidence="2 3" key="1">
    <citation type="journal article" date="2012" name="Genome Biol.">
        <title>The genome of the polar eukaryotic microalga coccomyxa subellipsoidea reveals traits of cold adaptation.</title>
        <authorList>
            <person name="Blanc G."/>
            <person name="Agarkova I."/>
            <person name="Grimwood J."/>
            <person name="Kuo A."/>
            <person name="Brueggeman A."/>
            <person name="Dunigan D."/>
            <person name="Gurnon J."/>
            <person name="Ladunga I."/>
            <person name="Lindquist E."/>
            <person name="Lucas S."/>
            <person name="Pangilinan J."/>
            <person name="Proschold T."/>
            <person name="Salamov A."/>
            <person name="Schmutz J."/>
            <person name="Weeks D."/>
            <person name="Yamada T."/>
            <person name="Claverie J.M."/>
            <person name="Grigoriev I."/>
            <person name="Van Etten J."/>
            <person name="Lomsadze A."/>
            <person name="Borodovsky M."/>
        </authorList>
    </citation>
    <scope>NUCLEOTIDE SEQUENCE [LARGE SCALE GENOMIC DNA]</scope>
    <source>
        <strain evidence="2 3">C-169</strain>
    </source>
</reference>
<gene>
    <name evidence="2" type="ORF">COCSUDRAFT_1606</name>
</gene>
<keyword evidence="3" id="KW-1185">Reference proteome</keyword>
<accession>I0Z372</accession>
<evidence type="ECO:0000313" key="2">
    <source>
        <dbReference type="EMBL" id="EIE25091.1"/>
    </source>
</evidence>
<dbReference type="RefSeq" id="XP_005649635.1">
    <property type="nucleotide sequence ID" value="XM_005649578.1"/>
</dbReference>
<dbReference type="PANTHER" id="PTHR13060">
    <property type="entry name" value="SGT1 PROTEIN HSGT1 SUPPRESSOR OF GCR2"/>
    <property type="match status" value="1"/>
</dbReference>
<dbReference type="KEGG" id="csl:COCSUDRAFT_1606"/>
<comment type="caution">
    <text evidence="2">The sequence shown here is derived from an EMBL/GenBank/DDBJ whole genome shotgun (WGS) entry which is preliminary data.</text>
</comment>
<dbReference type="PANTHER" id="PTHR13060:SF0">
    <property type="entry name" value="PROTEIN ECDYSONELESS HOMOLOG"/>
    <property type="match status" value="1"/>
</dbReference>
<dbReference type="eggNOG" id="KOG2406">
    <property type="taxonomic scope" value="Eukaryota"/>
</dbReference>